<keyword evidence="2" id="KW-0032">Aminotransferase</keyword>
<dbReference type="EC" id="2.6.1.85" evidence="2"/>
<dbReference type="Pfam" id="PF00117">
    <property type="entry name" value="GATase"/>
    <property type="match status" value="1"/>
</dbReference>
<dbReference type="InterPro" id="IPR017926">
    <property type="entry name" value="GATASE"/>
</dbReference>
<protein>
    <submittedName>
        <fullName evidence="2">Putative anthranilate synthase component II</fullName>
        <ecNumber evidence="2">2.6.1.85</ecNumber>
        <ecNumber evidence="2">4.1.3.27</ecNumber>
    </submittedName>
</protein>
<dbReference type="SUPFAM" id="SSF52317">
    <property type="entry name" value="Class I glutamine amidotransferase-like"/>
    <property type="match status" value="1"/>
</dbReference>
<dbReference type="Proteomes" id="UP000278733">
    <property type="component" value="Chromosome"/>
</dbReference>
<dbReference type="AlphaFoldDB" id="A0A3S4XT94"/>
<dbReference type="EC" id="4.1.3.27" evidence="2"/>
<feature type="domain" description="Glutamine amidotransferase" evidence="1">
    <location>
        <begin position="4"/>
        <end position="71"/>
    </location>
</feature>
<gene>
    <name evidence="2" type="primary">trpG_2_1</name>
    <name evidence="2" type="ORF">NCTC8284_01550</name>
</gene>
<reference evidence="2 3" key="1">
    <citation type="submission" date="2018-12" db="EMBL/GenBank/DDBJ databases">
        <authorList>
            <consortium name="Pathogen Informatics"/>
        </authorList>
    </citation>
    <scope>NUCLEOTIDE SEQUENCE [LARGE SCALE GENOMIC DNA]</scope>
    <source>
        <strain evidence="2 3">NCTC8284</strain>
    </source>
</reference>
<dbReference type="KEGG" id="rpne:NCTC8284_01550"/>
<dbReference type="GO" id="GO:0004049">
    <property type="term" value="F:anthranilate synthase activity"/>
    <property type="evidence" value="ECO:0007669"/>
    <property type="project" value="UniProtKB-EC"/>
</dbReference>
<keyword evidence="2" id="KW-0808">Transferase</keyword>
<evidence type="ECO:0000259" key="1">
    <source>
        <dbReference type="Pfam" id="PF00117"/>
    </source>
</evidence>
<evidence type="ECO:0000313" key="2">
    <source>
        <dbReference type="EMBL" id="VEH66382.1"/>
    </source>
</evidence>
<dbReference type="EMBL" id="LR134405">
    <property type="protein sequence ID" value="VEH66382.1"/>
    <property type="molecule type" value="Genomic_DNA"/>
</dbReference>
<dbReference type="STRING" id="758.GCA_000730685_01062"/>
<accession>A0A3S4XT94</accession>
<name>A0A3S4XT94_9PAST</name>
<keyword evidence="2" id="KW-0456">Lyase</keyword>
<dbReference type="PRINTS" id="PR00097">
    <property type="entry name" value="ANTSNTHASEII"/>
</dbReference>
<evidence type="ECO:0000313" key="3">
    <source>
        <dbReference type="Proteomes" id="UP000278733"/>
    </source>
</evidence>
<dbReference type="GO" id="GO:0046820">
    <property type="term" value="F:4-amino-4-deoxychorismate synthase activity"/>
    <property type="evidence" value="ECO:0007669"/>
    <property type="project" value="UniProtKB-EC"/>
</dbReference>
<proteinExistence type="predicted"/>
<sequence length="92" mass="10821">MKLLIIDNHDSFTFNLVELVRRLGVTFDVLNVEDLQESTPEFYSHLLISPGPDVPRAYPQLFEMLERYHQKNQCLGSVWGIKHCVSFWWKAL</sequence>
<organism evidence="2 3">
    <name type="scientific">Rodentibacter pneumotropicus</name>
    <dbReference type="NCBI Taxonomy" id="758"/>
    <lineage>
        <taxon>Bacteria</taxon>
        <taxon>Pseudomonadati</taxon>
        <taxon>Pseudomonadota</taxon>
        <taxon>Gammaproteobacteria</taxon>
        <taxon>Pasteurellales</taxon>
        <taxon>Pasteurellaceae</taxon>
        <taxon>Rodentibacter</taxon>
    </lineage>
</organism>
<dbReference type="Gene3D" id="3.40.50.880">
    <property type="match status" value="1"/>
</dbReference>
<dbReference type="InterPro" id="IPR029062">
    <property type="entry name" value="Class_I_gatase-like"/>
</dbReference>